<dbReference type="PRINTS" id="PR00081">
    <property type="entry name" value="GDHRDH"/>
</dbReference>
<evidence type="ECO:0000256" key="1">
    <source>
        <dbReference type="ARBA" id="ARBA00006484"/>
    </source>
</evidence>
<reference evidence="4 5" key="1">
    <citation type="submission" date="2024-09" db="EMBL/GenBank/DDBJ databases">
        <title>Rethinking Asexuality: The Enigmatic Case of Functional Sexual Genes in Lepraria (Stereocaulaceae).</title>
        <authorList>
            <person name="Doellman M."/>
            <person name="Sun Y."/>
            <person name="Barcenas-Pena A."/>
            <person name="Lumbsch H.T."/>
            <person name="Grewe F."/>
        </authorList>
    </citation>
    <scope>NUCLEOTIDE SEQUENCE [LARGE SCALE GENOMIC DNA]</scope>
    <source>
        <strain evidence="4 5">Grewe 0041</strain>
    </source>
</reference>
<name>A0ABR4BHP5_9LECA</name>
<evidence type="ECO:0000256" key="3">
    <source>
        <dbReference type="ARBA" id="ARBA00023002"/>
    </source>
</evidence>
<comment type="caution">
    <text evidence="4">The sequence shown here is derived from an EMBL/GenBank/DDBJ whole genome shotgun (WGS) entry which is preliminary data.</text>
</comment>
<dbReference type="PANTHER" id="PTHR43618:SF2">
    <property type="entry name" value="CHAIN DEHYDROGENASE, PUTATIVE (AFU_ORTHOLOGUE AFUA_6G06930)-RELATED"/>
    <property type="match status" value="1"/>
</dbReference>
<gene>
    <name evidence="4" type="ORF">ABVK25_002405</name>
</gene>
<dbReference type="Pfam" id="PF13561">
    <property type="entry name" value="adh_short_C2"/>
    <property type="match status" value="1"/>
</dbReference>
<dbReference type="Proteomes" id="UP001590951">
    <property type="component" value="Unassembled WGS sequence"/>
</dbReference>
<dbReference type="EMBL" id="JBHFEH010000005">
    <property type="protein sequence ID" value="KAL2057352.1"/>
    <property type="molecule type" value="Genomic_DNA"/>
</dbReference>
<organism evidence="4 5">
    <name type="scientific">Lepraria finkii</name>
    <dbReference type="NCBI Taxonomy" id="1340010"/>
    <lineage>
        <taxon>Eukaryota</taxon>
        <taxon>Fungi</taxon>
        <taxon>Dikarya</taxon>
        <taxon>Ascomycota</taxon>
        <taxon>Pezizomycotina</taxon>
        <taxon>Lecanoromycetes</taxon>
        <taxon>OSLEUM clade</taxon>
        <taxon>Lecanoromycetidae</taxon>
        <taxon>Lecanorales</taxon>
        <taxon>Lecanorineae</taxon>
        <taxon>Stereocaulaceae</taxon>
        <taxon>Lepraria</taxon>
    </lineage>
</organism>
<dbReference type="PROSITE" id="PS00061">
    <property type="entry name" value="ADH_SHORT"/>
    <property type="match status" value="1"/>
</dbReference>
<dbReference type="InterPro" id="IPR002347">
    <property type="entry name" value="SDR_fam"/>
</dbReference>
<sequence length="267" mass="28548">MLQKMPYSLKNRNVLVTGASSERGLGAIIAKKFAIEGSNVAIHYNASAETAKRVAENIEKEYKVKAIVIQGDTGILEDCERMVQEATDGLGGLDIIVSNAGWTKFTESGEGNFGDLNFMTEQEWDKSWAVNCKAQLHLLRKALPTFNANPDGGAFLLTSSVAGVSASGSTMAYSVTKAAGLHLVKCLASTQGPKVRVNAILPGLLLTEWGERFSKKMIERCEQKSYLGKTTDIEDCADAFISAAKNGSMTGQNIQIDSGLAMSGRAG</sequence>
<dbReference type="Gene3D" id="3.40.50.720">
    <property type="entry name" value="NAD(P)-binding Rossmann-like Domain"/>
    <property type="match status" value="1"/>
</dbReference>
<protein>
    <submittedName>
        <fullName evidence="4">Uncharacterized protein</fullName>
    </submittedName>
</protein>
<dbReference type="InterPro" id="IPR052178">
    <property type="entry name" value="Sec_Metab_Biosynth_SDR"/>
</dbReference>
<keyword evidence="5" id="KW-1185">Reference proteome</keyword>
<keyword evidence="2" id="KW-0521">NADP</keyword>
<evidence type="ECO:0000256" key="2">
    <source>
        <dbReference type="ARBA" id="ARBA00022857"/>
    </source>
</evidence>
<keyword evidence="3" id="KW-0560">Oxidoreductase</keyword>
<dbReference type="CDD" id="cd05233">
    <property type="entry name" value="SDR_c"/>
    <property type="match status" value="1"/>
</dbReference>
<comment type="similarity">
    <text evidence="1">Belongs to the short-chain dehydrogenases/reductases (SDR) family.</text>
</comment>
<evidence type="ECO:0000313" key="5">
    <source>
        <dbReference type="Proteomes" id="UP001590951"/>
    </source>
</evidence>
<dbReference type="SUPFAM" id="SSF51735">
    <property type="entry name" value="NAD(P)-binding Rossmann-fold domains"/>
    <property type="match status" value="1"/>
</dbReference>
<dbReference type="PANTHER" id="PTHR43618">
    <property type="entry name" value="7-ALPHA-HYDROXYSTEROID DEHYDROGENASE"/>
    <property type="match status" value="1"/>
</dbReference>
<dbReference type="InterPro" id="IPR020904">
    <property type="entry name" value="Sc_DH/Rdtase_CS"/>
</dbReference>
<accession>A0ABR4BHP5</accession>
<evidence type="ECO:0000313" key="4">
    <source>
        <dbReference type="EMBL" id="KAL2057352.1"/>
    </source>
</evidence>
<dbReference type="InterPro" id="IPR036291">
    <property type="entry name" value="NAD(P)-bd_dom_sf"/>
</dbReference>
<proteinExistence type="inferred from homology"/>